<dbReference type="EMBL" id="NGKA01000010">
    <property type="protein sequence ID" value="RSU11562.1"/>
    <property type="molecule type" value="Genomic_DNA"/>
</dbReference>
<accession>A0A430AU28</accession>
<dbReference type="Proteomes" id="UP000287605">
    <property type="component" value="Unassembled WGS sequence"/>
</dbReference>
<reference evidence="1 2" key="1">
    <citation type="submission" date="2017-05" db="EMBL/GenBank/DDBJ databases">
        <title>Vagococcus spp. assemblies.</title>
        <authorList>
            <person name="Gulvik C.A."/>
        </authorList>
    </citation>
    <scope>NUCLEOTIDE SEQUENCE [LARGE SCALE GENOMIC DNA]</scope>
    <source>
        <strain evidence="1 2">CCUG 51432</strain>
    </source>
</reference>
<organism evidence="1 2">
    <name type="scientific">Vagococcus elongatus</name>
    <dbReference type="NCBI Taxonomy" id="180344"/>
    <lineage>
        <taxon>Bacteria</taxon>
        <taxon>Bacillati</taxon>
        <taxon>Bacillota</taxon>
        <taxon>Bacilli</taxon>
        <taxon>Lactobacillales</taxon>
        <taxon>Enterococcaceae</taxon>
        <taxon>Vagococcus</taxon>
    </lineage>
</organism>
<sequence>MDFKKFCEELLESQKNKRLSDYCLKHWHGALLVLGEVTLKMDQLVEIAQAIVNNELLEDEYWQLVKKFISEYEST</sequence>
<dbReference type="AlphaFoldDB" id="A0A430AU28"/>
<proteinExistence type="predicted"/>
<evidence type="ECO:0000313" key="2">
    <source>
        <dbReference type="Proteomes" id="UP000287605"/>
    </source>
</evidence>
<evidence type="ECO:0000313" key="1">
    <source>
        <dbReference type="EMBL" id="RSU11562.1"/>
    </source>
</evidence>
<name>A0A430AU28_9ENTE</name>
<dbReference type="RefSeq" id="WP_126809186.1">
    <property type="nucleotide sequence ID" value="NZ_NGKA01000010.1"/>
</dbReference>
<protein>
    <submittedName>
        <fullName evidence="1">Uncharacterized protein</fullName>
    </submittedName>
</protein>
<keyword evidence="2" id="KW-1185">Reference proteome</keyword>
<comment type="caution">
    <text evidence="1">The sequence shown here is derived from an EMBL/GenBank/DDBJ whole genome shotgun (WGS) entry which is preliminary data.</text>
</comment>
<gene>
    <name evidence="1" type="ORF">CBF29_07730</name>
</gene>